<protein>
    <submittedName>
        <fullName evidence="3">Predicted oxidoreductase</fullName>
    </submittedName>
</protein>
<dbReference type="InterPro" id="IPR023210">
    <property type="entry name" value="NADP_OxRdtase_dom"/>
</dbReference>
<dbReference type="EMBL" id="FOSZ01000001">
    <property type="protein sequence ID" value="SFK52661.1"/>
    <property type="molecule type" value="Genomic_DNA"/>
</dbReference>
<proteinExistence type="predicted"/>
<dbReference type="AlphaFoldDB" id="A0A1I4A9K9"/>
<evidence type="ECO:0000256" key="1">
    <source>
        <dbReference type="ARBA" id="ARBA00023002"/>
    </source>
</evidence>
<evidence type="ECO:0000259" key="2">
    <source>
        <dbReference type="Pfam" id="PF00248"/>
    </source>
</evidence>
<dbReference type="Proteomes" id="UP000198851">
    <property type="component" value="Unassembled WGS sequence"/>
</dbReference>
<dbReference type="PANTHER" id="PTHR43364:SF4">
    <property type="entry name" value="NAD(P)-LINKED OXIDOREDUCTASE SUPERFAMILY PROTEIN"/>
    <property type="match status" value="1"/>
</dbReference>
<dbReference type="InterPro" id="IPR036812">
    <property type="entry name" value="NAD(P)_OxRdtase_dom_sf"/>
</dbReference>
<evidence type="ECO:0000313" key="4">
    <source>
        <dbReference type="Proteomes" id="UP000198851"/>
    </source>
</evidence>
<gene>
    <name evidence="3" type="ORF">SAMN04488036_101221</name>
</gene>
<dbReference type="STRING" id="1280847.SAMN04488036_101221"/>
<dbReference type="Gene3D" id="3.20.20.100">
    <property type="entry name" value="NADP-dependent oxidoreductase domain"/>
    <property type="match status" value="1"/>
</dbReference>
<dbReference type="InterPro" id="IPR050523">
    <property type="entry name" value="AKR_Detox_Biosynth"/>
</dbReference>
<dbReference type="Pfam" id="PF00248">
    <property type="entry name" value="Aldo_ket_red"/>
    <property type="match status" value="1"/>
</dbReference>
<name>A0A1I4A9K9_9RHOB</name>
<accession>A0A1I4A9K9</accession>
<sequence length="347" mass="38105">MKTIPLGQSGIDVPEFCLGTMTFGTQTSETESHKQIEMSIEAGVNFIDAAEMYPVNPITPETQGRTEEIIGNWIEKTGRRDEIIVATKHSGAGLKHIRDGAPITGDRVAEVVEGNLRRLKTDVIDLYQLHWPNRGSYMFRQNWTYDPSSQNKAETLANMAEVLEALQAQVAKGNIRAFGLSNESAWGTAQWLRVADEVGGPRVASIQNEYSLLCRMFDTDLAELCVNEDVTLMAFSPLATGLLTGKYQDGAEPDGSRKAINGNLGGRVTPRVFDAVDAYLAIAEKYGVDPVHMAMAFTVQRPFGCSSIFGATTVAQLEHILAGRDVRLDDEMLADINEAHRAHPMPY</sequence>
<evidence type="ECO:0000313" key="3">
    <source>
        <dbReference type="EMBL" id="SFK52661.1"/>
    </source>
</evidence>
<reference evidence="4" key="1">
    <citation type="submission" date="2016-10" db="EMBL/GenBank/DDBJ databases">
        <authorList>
            <person name="Varghese N."/>
            <person name="Submissions S."/>
        </authorList>
    </citation>
    <scope>NUCLEOTIDE SEQUENCE [LARGE SCALE GENOMIC DNA]</scope>
    <source>
        <strain evidence="4">DSM 28453</strain>
    </source>
</reference>
<keyword evidence="1" id="KW-0560">Oxidoreductase</keyword>
<dbReference type="RefSeq" id="WP_093319216.1">
    <property type="nucleotide sequence ID" value="NZ_FOSZ01000001.1"/>
</dbReference>
<keyword evidence="4" id="KW-1185">Reference proteome</keyword>
<dbReference type="SUPFAM" id="SSF51430">
    <property type="entry name" value="NAD(P)-linked oxidoreductase"/>
    <property type="match status" value="1"/>
</dbReference>
<feature type="domain" description="NADP-dependent oxidoreductase" evidence="2">
    <location>
        <begin position="17"/>
        <end position="339"/>
    </location>
</feature>
<organism evidence="3 4">
    <name type="scientific">Shimia haliotis</name>
    <dbReference type="NCBI Taxonomy" id="1280847"/>
    <lineage>
        <taxon>Bacteria</taxon>
        <taxon>Pseudomonadati</taxon>
        <taxon>Pseudomonadota</taxon>
        <taxon>Alphaproteobacteria</taxon>
        <taxon>Rhodobacterales</taxon>
        <taxon>Roseobacteraceae</taxon>
    </lineage>
</organism>
<dbReference type="OrthoDB" id="9803483at2"/>
<dbReference type="GO" id="GO:0016491">
    <property type="term" value="F:oxidoreductase activity"/>
    <property type="evidence" value="ECO:0007669"/>
    <property type="project" value="UniProtKB-KW"/>
</dbReference>
<dbReference type="PANTHER" id="PTHR43364">
    <property type="entry name" value="NADH-SPECIFIC METHYLGLYOXAL REDUCTASE-RELATED"/>
    <property type="match status" value="1"/>
</dbReference>
<dbReference type="CDD" id="cd19094">
    <property type="entry name" value="AKR_Tas-like"/>
    <property type="match status" value="1"/>
</dbReference>